<dbReference type="AlphaFoldDB" id="A0A8C2CBE4"/>
<accession>A0A8C2CBE4</accession>
<dbReference type="Ensembl" id="ENSCCRT00020007483.1">
    <property type="protein sequence ID" value="ENSCCRP00020006633.1"/>
    <property type="gene ID" value="ENSCCRG00020003690.1"/>
</dbReference>
<dbReference type="InterPro" id="IPR017441">
    <property type="entry name" value="Protein_kinase_ATP_BS"/>
</dbReference>
<dbReference type="SUPFAM" id="SSF56112">
    <property type="entry name" value="Protein kinase-like (PK-like)"/>
    <property type="match status" value="1"/>
</dbReference>
<evidence type="ECO:0000313" key="3">
    <source>
        <dbReference type="Proteomes" id="UP000694701"/>
    </source>
</evidence>
<evidence type="ECO:0008006" key="4">
    <source>
        <dbReference type="Google" id="ProtNLM"/>
    </source>
</evidence>
<reference evidence="2" key="1">
    <citation type="submission" date="2025-08" db="UniProtKB">
        <authorList>
            <consortium name="Ensembl"/>
        </authorList>
    </citation>
    <scope>IDENTIFICATION</scope>
</reference>
<keyword evidence="1" id="KW-0547">Nucleotide-binding</keyword>
<protein>
    <recommendedName>
        <fullName evidence="4">Protein kinase domain-containing protein</fullName>
    </recommendedName>
</protein>
<dbReference type="GO" id="GO:0005524">
    <property type="term" value="F:ATP binding"/>
    <property type="evidence" value="ECO:0007669"/>
    <property type="project" value="UniProtKB-UniRule"/>
</dbReference>
<sequence length="100" mass="11140">MTLNALVHKMDKYEKLAKIGEGSYGVVFKCRHRDSGQIVAIKKFVDLLAKIFASVIFCSNVITCLTLQTTFFSADFTNPSFFSAPPLLQPGMHIFTMQSS</sequence>
<name>A0A8C2CBE4_CYPCA</name>
<dbReference type="Gene3D" id="3.30.200.20">
    <property type="entry name" value="Phosphorylase Kinase, domain 1"/>
    <property type="match status" value="1"/>
</dbReference>
<feature type="binding site" evidence="1">
    <location>
        <position position="43"/>
    </location>
    <ligand>
        <name>ATP</name>
        <dbReference type="ChEBI" id="CHEBI:30616"/>
    </ligand>
</feature>
<evidence type="ECO:0000313" key="2">
    <source>
        <dbReference type="Ensembl" id="ENSCCRP00020006633.1"/>
    </source>
</evidence>
<evidence type="ECO:0000256" key="1">
    <source>
        <dbReference type="PROSITE-ProRule" id="PRU10141"/>
    </source>
</evidence>
<dbReference type="Proteomes" id="UP000694701">
    <property type="component" value="Unplaced"/>
</dbReference>
<proteinExistence type="predicted"/>
<dbReference type="PROSITE" id="PS00107">
    <property type="entry name" value="PROTEIN_KINASE_ATP"/>
    <property type="match status" value="1"/>
</dbReference>
<organism evidence="2 3">
    <name type="scientific">Cyprinus carpio</name>
    <name type="common">Common carp</name>
    <dbReference type="NCBI Taxonomy" id="7962"/>
    <lineage>
        <taxon>Eukaryota</taxon>
        <taxon>Metazoa</taxon>
        <taxon>Chordata</taxon>
        <taxon>Craniata</taxon>
        <taxon>Vertebrata</taxon>
        <taxon>Euteleostomi</taxon>
        <taxon>Actinopterygii</taxon>
        <taxon>Neopterygii</taxon>
        <taxon>Teleostei</taxon>
        <taxon>Ostariophysi</taxon>
        <taxon>Cypriniformes</taxon>
        <taxon>Cyprinidae</taxon>
        <taxon>Cyprininae</taxon>
        <taxon>Cyprinus</taxon>
    </lineage>
</organism>
<dbReference type="InterPro" id="IPR011009">
    <property type="entry name" value="Kinase-like_dom_sf"/>
</dbReference>
<keyword evidence="1" id="KW-0067">ATP-binding</keyword>